<evidence type="ECO:0000256" key="7">
    <source>
        <dbReference type="HAMAP-Rule" id="MF_00621"/>
    </source>
</evidence>
<dbReference type="GO" id="GO:0005525">
    <property type="term" value="F:GTP binding"/>
    <property type="evidence" value="ECO:0007669"/>
    <property type="project" value="InterPro"/>
</dbReference>
<dbReference type="Proteomes" id="UP000515480">
    <property type="component" value="Chromosome"/>
</dbReference>
<keyword evidence="2 7" id="KW-0678">Repressor</keyword>
<comment type="similarity">
    <text evidence="7">Belongs to the CodY family.</text>
</comment>
<evidence type="ECO:0000256" key="1">
    <source>
        <dbReference type="ARBA" id="ARBA00022490"/>
    </source>
</evidence>
<feature type="DNA-binding region" description="H-T-H motif" evidence="7">
    <location>
        <begin position="205"/>
        <end position="224"/>
    </location>
</feature>
<dbReference type="PANTHER" id="PTHR40062">
    <property type="entry name" value="GTP-SENSING TRANSCRIPTIONAL PLEIOTROPIC REPRESSOR CODY"/>
    <property type="match status" value="1"/>
</dbReference>
<dbReference type="SUPFAM" id="SSF46785">
    <property type="entry name" value="Winged helix' DNA-binding domain"/>
    <property type="match status" value="1"/>
</dbReference>
<sequence>MISLLGKTRQINRLLQRSESVEYDGISRVLSNVLEANVYITDEGGKICGYALFDDDDDLMVNKAIEMGQFPRKYVDWLNRLEETHANIRVDADGASYEKEMAELFREQNIVITPIYGPRRRLGTLVVASGKKEFGDPDLLLSEYGATVVGMEMLRDAAQRNEVEARQREAVRIAVETLSYSERKAAHAILQELASQGKFEGRLIASRIADEAKITRSVIVNALRKFESAGVIESKSLGMKGTFVRVTNSYLMEKLPELEEYASDVQWANLGSGVSL</sequence>
<accession>A0A7G7VMJ4</accession>
<dbReference type="GO" id="GO:0003677">
    <property type="term" value="F:DNA binding"/>
    <property type="evidence" value="ECO:0007669"/>
    <property type="project" value="UniProtKB-UniRule"/>
</dbReference>
<dbReference type="Pfam" id="PF06018">
    <property type="entry name" value="CodY"/>
    <property type="match status" value="1"/>
</dbReference>
<evidence type="ECO:0000256" key="2">
    <source>
        <dbReference type="ARBA" id="ARBA00022491"/>
    </source>
</evidence>
<keyword evidence="5 7" id="KW-0804">Transcription</keyword>
<keyword evidence="3 7" id="KW-0805">Transcription regulation</keyword>
<evidence type="ECO:0000259" key="9">
    <source>
        <dbReference type="Pfam" id="PF08222"/>
    </source>
</evidence>
<dbReference type="KEGG" id="stim:H1B31_05275"/>
<keyword evidence="4 7" id="KW-0238">DNA-binding</keyword>
<dbReference type="GO" id="GO:0005737">
    <property type="term" value="C:cytoplasm"/>
    <property type="evidence" value="ECO:0007669"/>
    <property type="project" value="UniProtKB-SubCell"/>
</dbReference>
<organism evidence="10 11">
    <name type="scientific">Selenomonas timonae</name>
    <dbReference type="NCBI Taxonomy" id="2754044"/>
    <lineage>
        <taxon>Bacteria</taxon>
        <taxon>Bacillati</taxon>
        <taxon>Bacillota</taxon>
        <taxon>Negativicutes</taxon>
        <taxon>Selenomonadales</taxon>
        <taxon>Selenomonadaceae</taxon>
        <taxon>Selenomonas</taxon>
    </lineage>
</organism>
<evidence type="ECO:0000256" key="6">
    <source>
        <dbReference type="ARBA" id="ARBA00034538"/>
    </source>
</evidence>
<dbReference type="EMBL" id="CP060204">
    <property type="protein sequence ID" value="QNH55337.1"/>
    <property type="molecule type" value="Genomic_DNA"/>
</dbReference>
<dbReference type="PANTHER" id="PTHR40062:SF1">
    <property type="entry name" value="GLOBAL TRANSCRIPTIONAL REGULATOR CODY"/>
    <property type="match status" value="1"/>
</dbReference>
<evidence type="ECO:0000259" key="8">
    <source>
        <dbReference type="Pfam" id="PF06018"/>
    </source>
</evidence>
<dbReference type="InterPro" id="IPR014154">
    <property type="entry name" value="CodY"/>
</dbReference>
<protein>
    <recommendedName>
        <fullName evidence="6 7">Global transcriptional regulator CodY</fullName>
    </recommendedName>
</protein>
<reference evidence="10 11" key="1">
    <citation type="submission" date="2020-07" db="EMBL/GenBank/DDBJ databases">
        <title>Complete genome and description of Selenomonas timonensis sp. nov., a new bacterium isolated from a gingivitis subject.</title>
        <authorList>
            <person name="Antezack A."/>
        </authorList>
    </citation>
    <scope>NUCLEOTIDE SEQUENCE [LARGE SCALE GENOMIC DNA]</scope>
    <source>
        <strain evidence="10 11">Marseille-Q3039</strain>
    </source>
</reference>
<evidence type="ECO:0000256" key="3">
    <source>
        <dbReference type="ARBA" id="ARBA00023015"/>
    </source>
</evidence>
<gene>
    <name evidence="7 10" type="primary">codY</name>
    <name evidence="10" type="ORF">H1B31_05275</name>
</gene>
<dbReference type="Pfam" id="PF08222">
    <property type="entry name" value="HTH_CodY"/>
    <property type="match status" value="1"/>
</dbReference>
<dbReference type="HAMAP" id="MF_00621">
    <property type="entry name" value="HTH_type_CodY"/>
    <property type="match status" value="1"/>
</dbReference>
<evidence type="ECO:0000256" key="5">
    <source>
        <dbReference type="ARBA" id="ARBA00023163"/>
    </source>
</evidence>
<feature type="region of interest" description="GAF domain" evidence="7">
    <location>
        <begin position="1"/>
        <end position="154"/>
    </location>
</feature>
<evidence type="ECO:0000256" key="4">
    <source>
        <dbReference type="ARBA" id="ARBA00023125"/>
    </source>
</evidence>
<comment type="function">
    <text evidence="7">DNA-binding global transcriptional regulator which is involved in the adaptive response to starvation and acts by directly or indirectly controlling the expression of numerous genes in response to nutrient availability. During rapid exponential growth, CodY is highly active and represses genes whose products allow adaptation to nutrient depletion.</text>
</comment>
<dbReference type="InterPro" id="IPR013198">
    <property type="entry name" value="GTP_trans_reg_CodY_C"/>
</dbReference>
<evidence type="ECO:0000313" key="10">
    <source>
        <dbReference type="EMBL" id="QNH55337.1"/>
    </source>
</evidence>
<dbReference type="NCBIfam" id="NF003170">
    <property type="entry name" value="PRK04158.1"/>
    <property type="match status" value="1"/>
</dbReference>
<name>A0A7G7VMJ4_9FIRM</name>
<proteinExistence type="inferred from homology"/>
<evidence type="ECO:0000313" key="11">
    <source>
        <dbReference type="Proteomes" id="UP000515480"/>
    </source>
</evidence>
<dbReference type="PIRSF" id="PIRSF011572">
    <property type="entry name" value="GTP_sensing_CodY"/>
    <property type="match status" value="1"/>
</dbReference>
<keyword evidence="11" id="KW-1185">Reference proteome</keyword>
<dbReference type="InterPro" id="IPR036388">
    <property type="entry name" value="WH-like_DNA-bd_sf"/>
</dbReference>
<dbReference type="NCBIfam" id="TIGR02787">
    <property type="entry name" value="codY_Gpos"/>
    <property type="match status" value="1"/>
</dbReference>
<keyword evidence="1 7" id="KW-0963">Cytoplasm</keyword>
<dbReference type="RefSeq" id="WP_185981154.1">
    <property type="nucleotide sequence ID" value="NZ_CP060204.1"/>
</dbReference>
<feature type="domain" description="Global transcriptional regulator CodY N-terminal" evidence="8">
    <location>
        <begin position="3"/>
        <end position="177"/>
    </location>
</feature>
<dbReference type="InterPro" id="IPR010312">
    <property type="entry name" value="Transc_reg_CodY_N"/>
</dbReference>
<dbReference type="GO" id="GO:0045892">
    <property type="term" value="P:negative regulation of DNA-templated transcription"/>
    <property type="evidence" value="ECO:0007669"/>
    <property type="project" value="UniProtKB-UniRule"/>
</dbReference>
<comment type="subcellular location">
    <subcellularLocation>
        <location evidence="7">Cytoplasm</location>
    </subcellularLocation>
</comment>
<dbReference type="Gene3D" id="3.30.450.40">
    <property type="match status" value="1"/>
</dbReference>
<dbReference type="InterPro" id="IPR036390">
    <property type="entry name" value="WH_DNA-bd_sf"/>
</dbReference>
<dbReference type="InterPro" id="IPR029016">
    <property type="entry name" value="GAF-like_dom_sf"/>
</dbReference>
<dbReference type="Gene3D" id="1.10.10.10">
    <property type="entry name" value="Winged helix-like DNA-binding domain superfamily/Winged helix DNA-binding domain"/>
    <property type="match status" value="1"/>
</dbReference>
<dbReference type="GO" id="GO:0003700">
    <property type="term" value="F:DNA-binding transcription factor activity"/>
    <property type="evidence" value="ECO:0007669"/>
    <property type="project" value="InterPro"/>
</dbReference>
<dbReference type="AlphaFoldDB" id="A0A7G7VMJ4"/>
<feature type="domain" description="Global transcriptional regulator CodY C-terminal" evidence="9">
    <location>
        <begin position="200"/>
        <end position="257"/>
    </location>
</feature>